<evidence type="ECO:0000313" key="2">
    <source>
        <dbReference type="EMBL" id="KIJ98652.1"/>
    </source>
</evidence>
<feature type="region of interest" description="Disordered" evidence="1">
    <location>
        <begin position="29"/>
        <end position="51"/>
    </location>
</feature>
<dbReference type="AlphaFoldDB" id="A0A0C9XRT1"/>
<keyword evidence="3" id="KW-1185">Reference proteome</keyword>
<accession>A0A0C9XRT1</accession>
<protein>
    <submittedName>
        <fullName evidence="2">Uncharacterized protein</fullName>
    </submittedName>
</protein>
<dbReference type="Proteomes" id="UP000054477">
    <property type="component" value="Unassembled WGS sequence"/>
</dbReference>
<evidence type="ECO:0000313" key="3">
    <source>
        <dbReference type="Proteomes" id="UP000054477"/>
    </source>
</evidence>
<reference evidence="3" key="2">
    <citation type="submission" date="2015-01" db="EMBL/GenBank/DDBJ databases">
        <title>Evolutionary Origins and Diversification of the Mycorrhizal Mutualists.</title>
        <authorList>
            <consortium name="DOE Joint Genome Institute"/>
            <consortium name="Mycorrhizal Genomics Consortium"/>
            <person name="Kohler A."/>
            <person name="Kuo A."/>
            <person name="Nagy L.G."/>
            <person name="Floudas D."/>
            <person name="Copeland A."/>
            <person name="Barry K.W."/>
            <person name="Cichocki N."/>
            <person name="Veneault-Fourrey C."/>
            <person name="LaButti K."/>
            <person name="Lindquist E.A."/>
            <person name="Lipzen A."/>
            <person name="Lundell T."/>
            <person name="Morin E."/>
            <person name="Murat C."/>
            <person name="Riley R."/>
            <person name="Ohm R."/>
            <person name="Sun H."/>
            <person name="Tunlid A."/>
            <person name="Henrissat B."/>
            <person name="Grigoriev I.V."/>
            <person name="Hibbett D.S."/>
            <person name="Martin F."/>
        </authorList>
    </citation>
    <scope>NUCLEOTIDE SEQUENCE [LARGE SCALE GENOMIC DNA]</scope>
    <source>
        <strain evidence="3">LaAM-08-1</strain>
    </source>
</reference>
<sequence>MLESDSNALPCGSVRAGIKIILILISRPPHAKPSRRRGECPTSPPKETGFM</sequence>
<proteinExistence type="predicted"/>
<reference evidence="2 3" key="1">
    <citation type="submission" date="2014-04" db="EMBL/GenBank/DDBJ databases">
        <authorList>
            <consortium name="DOE Joint Genome Institute"/>
            <person name="Kuo A."/>
            <person name="Kohler A."/>
            <person name="Nagy L.G."/>
            <person name="Floudas D."/>
            <person name="Copeland A."/>
            <person name="Barry K.W."/>
            <person name="Cichocki N."/>
            <person name="Veneault-Fourrey C."/>
            <person name="LaButti K."/>
            <person name="Lindquist E.A."/>
            <person name="Lipzen A."/>
            <person name="Lundell T."/>
            <person name="Morin E."/>
            <person name="Murat C."/>
            <person name="Sun H."/>
            <person name="Tunlid A."/>
            <person name="Henrissat B."/>
            <person name="Grigoriev I.V."/>
            <person name="Hibbett D.S."/>
            <person name="Martin F."/>
            <person name="Nordberg H.P."/>
            <person name="Cantor M.N."/>
            <person name="Hua S.X."/>
        </authorList>
    </citation>
    <scope>NUCLEOTIDE SEQUENCE [LARGE SCALE GENOMIC DNA]</scope>
    <source>
        <strain evidence="2 3">LaAM-08-1</strain>
    </source>
</reference>
<evidence type="ECO:0000256" key="1">
    <source>
        <dbReference type="SAM" id="MobiDB-lite"/>
    </source>
</evidence>
<organism evidence="2 3">
    <name type="scientific">Laccaria amethystina LaAM-08-1</name>
    <dbReference type="NCBI Taxonomy" id="1095629"/>
    <lineage>
        <taxon>Eukaryota</taxon>
        <taxon>Fungi</taxon>
        <taxon>Dikarya</taxon>
        <taxon>Basidiomycota</taxon>
        <taxon>Agaricomycotina</taxon>
        <taxon>Agaricomycetes</taxon>
        <taxon>Agaricomycetidae</taxon>
        <taxon>Agaricales</taxon>
        <taxon>Agaricineae</taxon>
        <taxon>Hydnangiaceae</taxon>
        <taxon>Laccaria</taxon>
    </lineage>
</organism>
<gene>
    <name evidence="2" type="ORF">K443DRAFT_680578</name>
</gene>
<dbReference type="EMBL" id="KN838664">
    <property type="protein sequence ID" value="KIJ98652.1"/>
    <property type="molecule type" value="Genomic_DNA"/>
</dbReference>
<dbReference type="HOGENOM" id="CLU_3106712_0_0_1"/>
<name>A0A0C9XRT1_9AGAR</name>